<accession>A0A1C5IQZ0</accession>
<dbReference type="AlphaFoldDB" id="A0A1C5IQZ0"/>
<keyword evidence="2" id="KW-1185">Reference proteome</keyword>
<protein>
    <submittedName>
        <fullName evidence="1">Uncharacterized protein</fullName>
    </submittedName>
</protein>
<sequence length="280" mass="29669">MTSLLPGNALAGVRVGLSASDSPDLARLGLLPNHFRLALAEIARTVLVGGGTLAYGGHLRPDGHTAFLLREVQRYGPLDSPPLLLALAWQNHRQVPLPELRRLRDEAGLYAGTVFLDPAGGEVDPARERGDEPAPVAEADRAPALTAMRSYLAERVDGRVVIGGRRSGFGGRMPGLIEEVLLALDHGTPLYLAGGFGGTTWDILRVLGLGDPDWLPPDEGAEPPDPRYRDAIAQLAARAGDVPDNGLTTQENRRLAETHRPSEIAGLVGLGLGRLHSATG</sequence>
<proteinExistence type="predicted"/>
<evidence type="ECO:0000313" key="2">
    <source>
        <dbReference type="Proteomes" id="UP000198210"/>
    </source>
</evidence>
<dbReference type="RefSeq" id="WP_157743717.1">
    <property type="nucleotide sequence ID" value="NZ_JBHLYF010000023.1"/>
</dbReference>
<dbReference type="EMBL" id="LT607751">
    <property type="protein sequence ID" value="SCG60732.1"/>
    <property type="molecule type" value="Genomic_DNA"/>
</dbReference>
<dbReference type="Proteomes" id="UP000198210">
    <property type="component" value="Chromosome I"/>
</dbReference>
<name>A0A1C5IQZ0_9ACTN</name>
<reference evidence="1 2" key="1">
    <citation type="submission" date="2016-06" db="EMBL/GenBank/DDBJ databases">
        <authorList>
            <person name="Kjaerup R.B."/>
            <person name="Dalgaard T.S."/>
            <person name="Juul-Madsen H.R."/>
        </authorList>
    </citation>
    <scope>NUCLEOTIDE SEQUENCE [LARGE SCALE GENOMIC DNA]</scope>
    <source>
        <strain evidence="1 2">DSM 45097</strain>
    </source>
</reference>
<gene>
    <name evidence="1" type="ORF">GA0074704_3715</name>
</gene>
<dbReference type="Pfam" id="PF18163">
    <property type="entry name" value="LD_cluster2"/>
    <property type="match status" value="1"/>
</dbReference>
<evidence type="ECO:0000313" key="1">
    <source>
        <dbReference type="EMBL" id="SCG60732.1"/>
    </source>
</evidence>
<organism evidence="1 2">
    <name type="scientific">Micromonospora siamensis</name>
    <dbReference type="NCBI Taxonomy" id="299152"/>
    <lineage>
        <taxon>Bacteria</taxon>
        <taxon>Bacillati</taxon>
        <taxon>Actinomycetota</taxon>
        <taxon>Actinomycetes</taxon>
        <taxon>Micromonosporales</taxon>
        <taxon>Micromonosporaceae</taxon>
        <taxon>Micromonospora</taxon>
    </lineage>
</organism>
<dbReference type="InterPro" id="IPR041160">
    <property type="entry name" value="LD_cluster2"/>
</dbReference>